<gene>
    <name evidence="1" type="ORF">GCM10023225_23790</name>
</gene>
<dbReference type="EMBL" id="BAABIL010000366">
    <property type="protein sequence ID" value="GAA4983781.1"/>
    <property type="molecule type" value="Genomic_DNA"/>
</dbReference>
<keyword evidence="2" id="KW-1185">Reference proteome</keyword>
<proteinExistence type="predicted"/>
<dbReference type="RefSeq" id="WP_345712794.1">
    <property type="nucleotide sequence ID" value="NZ_BAABIL010000366.1"/>
</dbReference>
<sequence>MGEDGGGLLWHYTDLATLMAMTGGEEPGGLGRATGGRAPGDRVPCLWAAHFEYLNDSREFHYARDLLHRALTDLDGDAERRAALHRLRDRLTEPQEIDPAAGPFIVCLSSAEDSLSQWRGYGMSRRSVGCAIGFDERALEGLGAERHRVRYLGDEDGARWIRDNLPYFAQDHAGGRSEEQAEQDLYYDLFGYSAQIKHVSFADEQEERFVWRQDGGHRLWFRTSRFGMTPFVKIPFPRLREAVRRIRVAPTQFTEHARVAVAAWAAQEVGEHVEVLSSDSPFRGW</sequence>
<evidence type="ECO:0000313" key="2">
    <source>
        <dbReference type="Proteomes" id="UP001501195"/>
    </source>
</evidence>
<organism evidence="1 2">
    <name type="scientific">Kineococcus glutinatus</name>
    <dbReference type="NCBI Taxonomy" id="1070872"/>
    <lineage>
        <taxon>Bacteria</taxon>
        <taxon>Bacillati</taxon>
        <taxon>Actinomycetota</taxon>
        <taxon>Actinomycetes</taxon>
        <taxon>Kineosporiales</taxon>
        <taxon>Kineosporiaceae</taxon>
        <taxon>Kineococcus</taxon>
    </lineage>
</organism>
<name>A0ABP9I0U0_9ACTN</name>
<dbReference type="Proteomes" id="UP001501195">
    <property type="component" value="Unassembled WGS sequence"/>
</dbReference>
<protein>
    <submittedName>
        <fullName evidence="1">DUF2971 domain-containing protein</fullName>
    </submittedName>
</protein>
<evidence type="ECO:0000313" key="1">
    <source>
        <dbReference type="EMBL" id="GAA4983781.1"/>
    </source>
</evidence>
<reference evidence="2" key="1">
    <citation type="journal article" date="2019" name="Int. J. Syst. Evol. Microbiol.">
        <title>The Global Catalogue of Microorganisms (GCM) 10K type strain sequencing project: providing services to taxonomists for standard genome sequencing and annotation.</title>
        <authorList>
            <consortium name="The Broad Institute Genomics Platform"/>
            <consortium name="The Broad Institute Genome Sequencing Center for Infectious Disease"/>
            <person name="Wu L."/>
            <person name="Ma J."/>
        </authorList>
    </citation>
    <scope>NUCLEOTIDE SEQUENCE [LARGE SCALE GENOMIC DNA]</scope>
    <source>
        <strain evidence="2">JCM 18126</strain>
    </source>
</reference>
<comment type="caution">
    <text evidence="1">The sequence shown here is derived from an EMBL/GenBank/DDBJ whole genome shotgun (WGS) entry which is preliminary data.</text>
</comment>
<accession>A0ABP9I0U0</accession>